<accession>A0ABP8YT15</accession>
<proteinExistence type="predicted"/>
<keyword evidence="3" id="KW-1185">Reference proteome</keyword>
<reference evidence="3" key="1">
    <citation type="journal article" date="2019" name="Int. J. Syst. Evol. Microbiol.">
        <title>The Global Catalogue of Microorganisms (GCM) 10K type strain sequencing project: providing services to taxonomists for standard genome sequencing and annotation.</title>
        <authorList>
            <consortium name="The Broad Institute Genomics Platform"/>
            <consortium name="The Broad Institute Genome Sequencing Center for Infectious Disease"/>
            <person name="Wu L."/>
            <person name="Ma J."/>
        </authorList>
    </citation>
    <scope>NUCLEOTIDE SEQUENCE [LARGE SCALE GENOMIC DNA]</scope>
    <source>
        <strain evidence="3">JCM 19015</strain>
    </source>
</reference>
<evidence type="ECO:0000313" key="2">
    <source>
        <dbReference type="EMBL" id="GAA4737891.1"/>
    </source>
</evidence>
<feature type="chain" id="PRO_5047437110" description="DUF4124 domain-containing protein" evidence="1">
    <location>
        <begin position="28"/>
        <end position="349"/>
    </location>
</feature>
<comment type="caution">
    <text evidence="2">The sequence shown here is derived from an EMBL/GenBank/DDBJ whole genome shotgun (WGS) entry which is preliminary data.</text>
</comment>
<evidence type="ECO:0000313" key="3">
    <source>
        <dbReference type="Proteomes" id="UP001500121"/>
    </source>
</evidence>
<sequence>MRPILLRLTAAASASAVLLALGSPALAADAGRKRTVPGTVTTLSQSKVAYPFGPSSVWRASVTRSKVAADSRRQVEHLVGSITDRYAGVAAFNAYQYNSPVYVVPRSTPKRTIAFSNCQRKSYVPSGLFGAKGQFTGVPIPAKAVPAKGTDGTLSIYSPATDQLWELWKAHRSADGTWSACWGGRIDHVSTSPGYFTGGFGVAATGLSITGGLVQYREIAKGRIDHAMSLAIPRAARYDRFVYPAQRSDGWSTDPAALPEGTRLRLDPRVKVSSLHLSRAGKVIARAAQRYGFIVTDTAGAVSVIAEDVSSSMGPKRENWATLLKGPSYSVLKGFPWSRMQVLRPEAKR</sequence>
<name>A0ABP8YT15_9MICO</name>
<evidence type="ECO:0000256" key="1">
    <source>
        <dbReference type="SAM" id="SignalP"/>
    </source>
</evidence>
<organism evidence="2 3">
    <name type="scientific">Amnibacterium soli</name>
    <dbReference type="NCBI Taxonomy" id="1282736"/>
    <lineage>
        <taxon>Bacteria</taxon>
        <taxon>Bacillati</taxon>
        <taxon>Actinomycetota</taxon>
        <taxon>Actinomycetes</taxon>
        <taxon>Micrococcales</taxon>
        <taxon>Microbacteriaceae</taxon>
        <taxon>Amnibacterium</taxon>
    </lineage>
</organism>
<dbReference type="RefSeq" id="WP_345479401.1">
    <property type="nucleotide sequence ID" value="NZ_BAABLP010000001.1"/>
</dbReference>
<gene>
    <name evidence="2" type="ORF">GCM10025783_05480</name>
</gene>
<feature type="signal peptide" evidence="1">
    <location>
        <begin position="1"/>
        <end position="27"/>
    </location>
</feature>
<protein>
    <recommendedName>
        <fullName evidence="4">DUF4124 domain-containing protein</fullName>
    </recommendedName>
</protein>
<dbReference type="EMBL" id="BAABLP010000001">
    <property type="protein sequence ID" value="GAA4737891.1"/>
    <property type="molecule type" value="Genomic_DNA"/>
</dbReference>
<dbReference type="Proteomes" id="UP001500121">
    <property type="component" value="Unassembled WGS sequence"/>
</dbReference>
<evidence type="ECO:0008006" key="4">
    <source>
        <dbReference type="Google" id="ProtNLM"/>
    </source>
</evidence>
<keyword evidence="1" id="KW-0732">Signal</keyword>